<dbReference type="EMBL" id="CATQJA010000209">
    <property type="protein sequence ID" value="CAJ0558107.1"/>
    <property type="molecule type" value="Genomic_DNA"/>
</dbReference>
<sequence length="273" mass="30120">MEEYSELVGNIRRINEAGLERWILLDRVMRKKFNDTSVKLDQMLAAMVILPERTEEVERIGKALSKIEDWYVPEHYRVDGGRDQLSSGATGPSLAVVVAELKGWLYEKDESSSTSGFEQIREGLTKNAKLRERLANKVVNGLFAPYITAVEECATARFFLDLDEAGSGEDGGKEEPQQSKDLNAVKAADPPKTTASSGAPEDGGKEEPQQSKDLNAVKAADPKSGTKEDGGKEVKESKVMKLSYEIDEQLVPAKVKASFEGKPLPQKYDKELP</sequence>
<feature type="region of interest" description="Disordered" evidence="1">
    <location>
        <begin position="167"/>
        <end position="239"/>
    </location>
</feature>
<name>A0AA36C4S6_9BILA</name>
<protein>
    <submittedName>
        <fullName evidence="2">Uncharacterized protein</fullName>
    </submittedName>
</protein>
<organism evidence="2 3">
    <name type="scientific">Mesorhabditis spiculigera</name>
    <dbReference type="NCBI Taxonomy" id="96644"/>
    <lineage>
        <taxon>Eukaryota</taxon>
        <taxon>Metazoa</taxon>
        <taxon>Ecdysozoa</taxon>
        <taxon>Nematoda</taxon>
        <taxon>Chromadorea</taxon>
        <taxon>Rhabditida</taxon>
        <taxon>Rhabditina</taxon>
        <taxon>Rhabditomorpha</taxon>
        <taxon>Rhabditoidea</taxon>
        <taxon>Rhabditidae</taxon>
        <taxon>Mesorhabditinae</taxon>
        <taxon>Mesorhabditis</taxon>
    </lineage>
</organism>
<evidence type="ECO:0000313" key="3">
    <source>
        <dbReference type="Proteomes" id="UP001177023"/>
    </source>
</evidence>
<proteinExistence type="predicted"/>
<feature type="non-terminal residue" evidence="2">
    <location>
        <position position="1"/>
    </location>
</feature>
<dbReference type="Proteomes" id="UP001177023">
    <property type="component" value="Unassembled WGS sequence"/>
</dbReference>
<gene>
    <name evidence="2" type="ORF">MSPICULIGERA_LOCUS844</name>
</gene>
<keyword evidence="3" id="KW-1185">Reference proteome</keyword>
<evidence type="ECO:0000313" key="2">
    <source>
        <dbReference type="EMBL" id="CAJ0558107.1"/>
    </source>
</evidence>
<comment type="caution">
    <text evidence="2">The sequence shown here is derived from an EMBL/GenBank/DDBJ whole genome shotgun (WGS) entry which is preliminary data.</text>
</comment>
<evidence type="ECO:0000256" key="1">
    <source>
        <dbReference type="SAM" id="MobiDB-lite"/>
    </source>
</evidence>
<feature type="compositionally biased region" description="Basic and acidic residues" evidence="1">
    <location>
        <begin position="220"/>
        <end position="239"/>
    </location>
</feature>
<accession>A0AA36C4S6</accession>
<reference evidence="2" key="1">
    <citation type="submission" date="2023-06" db="EMBL/GenBank/DDBJ databases">
        <authorList>
            <person name="Delattre M."/>
        </authorList>
    </citation>
    <scope>NUCLEOTIDE SEQUENCE</scope>
    <source>
        <strain evidence="2">AF72</strain>
    </source>
</reference>
<feature type="region of interest" description="Disordered" evidence="1">
    <location>
        <begin position="252"/>
        <end position="273"/>
    </location>
</feature>
<dbReference type="AlphaFoldDB" id="A0AA36C4S6"/>